<dbReference type="AlphaFoldDB" id="E2BRE2"/>
<dbReference type="InterPro" id="IPR052097">
    <property type="entry name" value="SET-MYND_domain_protein"/>
</dbReference>
<dbReference type="GO" id="GO:0008757">
    <property type="term" value="F:S-adenosylmethionine-dependent methyltransferase activity"/>
    <property type="evidence" value="ECO:0007669"/>
    <property type="project" value="UniProtKB-ARBA"/>
</dbReference>
<proteinExistence type="predicted"/>
<keyword evidence="1" id="KW-0489">Methyltransferase</keyword>
<keyword evidence="6" id="KW-1185">Reference proteome</keyword>
<dbReference type="PROSITE" id="PS50280">
    <property type="entry name" value="SET"/>
    <property type="match status" value="1"/>
</dbReference>
<keyword evidence="2" id="KW-0808">Transferase</keyword>
<name>E2BRE2_HARSA</name>
<dbReference type="OrthoDB" id="7770870at2759"/>
<dbReference type="GO" id="GO:0042826">
    <property type="term" value="F:histone deacetylase binding"/>
    <property type="evidence" value="ECO:0007669"/>
    <property type="project" value="TreeGrafter"/>
</dbReference>
<dbReference type="InterPro" id="IPR046341">
    <property type="entry name" value="SET_dom_sf"/>
</dbReference>
<dbReference type="PANTHER" id="PTHR46165">
    <property type="entry name" value="SET AND MYND DOMAIN-CONTAINING PROTEIN 4"/>
    <property type="match status" value="1"/>
</dbReference>
<sequence>MLKDADRSDAQHTNIFGTKLPGNFKALAKNDNAIFLGGLMLRHHQIISINNHLTYEEQYLSEEVCGNAILPFCSLFNHSCNPNVFRVSRSQHTVLYTLYPIRKGEQLLDNYGCHFTMQPKLDRQNMLLQQYYFTCKCVPCQENWPLLPDLKSFETLAISANDKKMIRSVLKKFYTYLNMVEEGDVLDKPYIIEDLLTMIRVMYDRVPIACQEMSNVVKTLKQVYALLYGNSFILPTQNQNK</sequence>
<reference evidence="5 6" key="1">
    <citation type="journal article" date="2010" name="Science">
        <title>Genomic comparison of the ants Camponotus floridanus and Harpegnathos saltator.</title>
        <authorList>
            <person name="Bonasio R."/>
            <person name="Zhang G."/>
            <person name="Ye C."/>
            <person name="Mutti N.S."/>
            <person name="Fang X."/>
            <person name="Qin N."/>
            <person name="Donahue G."/>
            <person name="Yang P."/>
            <person name="Li Q."/>
            <person name="Li C."/>
            <person name="Zhang P."/>
            <person name="Huang Z."/>
            <person name="Berger S.L."/>
            <person name="Reinberg D."/>
            <person name="Wang J."/>
            <person name="Liebig J."/>
        </authorList>
    </citation>
    <scope>NUCLEOTIDE SEQUENCE [LARGE SCALE GENOMIC DNA]</scope>
    <source>
        <strain evidence="5 6">R22 G/1</strain>
    </source>
</reference>
<accession>E2BRE2</accession>
<dbReference type="Pfam" id="PF00856">
    <property type="entry name" value="SET"/>
    <property type="match status" value="1"/>
</dbReference>
<dbReference type="Gene3D" id="1.25.40.10">
    <property type="entry name" value="Tetratricopeptide repeat domain"/>
    <property type="match status" value="1"/>
</dbReference>
<dbReference type="STRING" id="610380.E2BRE2"/>
<dbReference type="CDD" id="cd10536">
    <property type="entry name" value="SET_SMYD4"/>
    <property type="match status" value="1"/>
</dbReference>
<dbReference type="GO" id="GO:0032259">
    <property type="term" value="P:methylation"/>
    <property type="evidence" value="ECO:0007669"/>
    <property type="project" value="UniProtKB-KW"/>
</dbReference>
<gene>
    <name evidence="5" type="ORF">EAI_13463</name>
</gene>
<dbReference type="GO" id="GO:0008170">
    <property type="term" value="F:N-methyltransferase activity"/>
    <property type="evidence" value="ECO:0007669"/>
    <property type="project" value="UniProtKB-ARBA"/>
</dbReference>
<dbReference type="InParanoid" id="E2BRE2"/>
<dbReference type="Gene3D" id="2.170.270.10">
    <property type="entry name" value="SET domain"/>
    <property type="match status" value="1"/>
</dbReference>
<dbReference type="EMBL" id="GL449962">
    <property type="protein sequence ID" value="EFN81720.1"/>
    <property type="molecule type" value="Genomic_DNA"/>
</dbReference>
<dbReference type="InterPro" id="IPR044421">
    <property type="entry name" value="SMYD4_SET"/>
</dbReference>
<dbReference type="PANTHER" id="PTHR46165:SF7">
    <property type="entry name" value="SET AND MYND DOMAIN-CONTAINING PROTEIN 4"/>
    <property type="match status" value="1"/>
</dbReference>
<evidence type="ECO:0000256" key="2">
    <source>
        <dbReference type="ARBA" id="ARBA00022679"/>
    </source>
</evidence>
<evidence type="ECO:0000259" key="4">
    <source>
        <dbReference type="PROSITE" id="PS50280"/>
    </source>
</evidence>
<evidence type="ECO:0000313" key="6">
    <source>
        <dbReference type="Proteomes" id="UP000008237"/>
    </source>
</evidence>
<evidence type="ECO:0000256" key="3">
    <source>
        <dbReference type="ARBA" id="ARBA00022691"/>
    </source>
</evidence>
<dbReference type="GO" id="GO:0008276">
    <property type="term" value="F:protein methyltransferase activity"/>
    <property type="evidence" value="ECO:0007669"/>
    <property type="project" value="UniProtKB-ARBA"/>
</dbReference>
<dbReference type="SUPFAM" id="SSF82199">
    <property type="entry name" value="SET domain"/>
    <property type="match status" value="1"/>
</dbReference>
<dbReference type="InterPro" id="IPR001214">
    <property type="entry name" value="SET_dom"/>
</dbReference>
<keyword evidence="3" id="KW-0949">S-adenosyl-L-methionine</keyword>
<organism evidence="6">
    <name type="scientific">Harpegnathos saltator</name>
    <name type="common">Jerdon's jumping ant</name>
    <dbReference type="NCBI Taxonomy" id="610380"/>
    <lineage>
        <taxon>Eukaryota</taxon>
        <taxon>Metazoa</taxon>
        <taxon>Ecdysozoa</taxon>
        <taxon>Arthropoda</taxon>
        <taxon>Hexapoda</taxon>
        <taxon>Insecta</taxon>
        <taxon>Pterygota</taxon>
        <taxon>Neoptera</taxon>
        <taxon>Endopterygota</taxon>
        <taxon>Hymenoptera</taxon>
        <taxon>Apocrita</taxon>
        <taxon>Aculeata</taxon>
        <taxon>Formicoidea</taxon>
        <taxon>Formicidae</taxon>
        <taxon>Ponerinae</taxon>
        <taxon>Ponerini</taxon>
        <taxon>Harpegnathos</taxon>
    </lineage>
</organism>
<dbReference type="InterPro" id="IPR011990">
    <property type="entry name" value="TPR-like_helical_dom_sf"/>
</dbReference>
<evidence type="ECO:0000256" key="1">
    <source>
        <dbReference type="ARBA" id="ARBA00022603"/>
    </source>
</evidence>
<dbReference type="Proteomes" id="UP000008237">
    <property type="component" value="Unassembled WGS sequence"/>
</dbReference>
<protein>
    <submittedName>
        <fullName evidence="5">Putative SET domain-containing protein L678</fullName>
    </submittedName>
</protein>
<feature type="domain" description="SET" evidence="4">
    <location>
        <begin position="1"/>
        <end position="112"/>
    </location>
</feature>
<dbReference type="GO" id="GO:0005737">
    <property type="term" value="C:cytoplasm"/>
    <property type="evidence" value="ECO:0007669"/>
    <property type="project" value="TreeGrafter"/>
</dbReference>
<dbReference type="GO" id="GO:0005634">
    <property type="term" value="C:nucleus"/>
    <property type="evidence" value="ECO:0007669"/>
    <property type="project" value="TreeGrafter"/>
</dbReference>
<evidence type="ECO:0000313" key="5">
    <source>
        <dbReference type="EMBL" id="EFN81720.1"/>
    </source>
</evidence>